<dbReference type="SUPFAM" id="SSF47384">
    <property type="entry name" value="Homodimeric domain of signal transducing histidine kinase"/>
    <property type="match status" value="1"/>
</dbReference>
<dbReference type="PRINTS" id="PR00344">
    <property type="entry name" value="BCTRLSENSOR"/>
</dbReference>
<dbReference type="EC" id="2.7.13.3" evidence="2"/>
<keyword evidence="5" id="KW-0418">Kinase</keyword>
<dbReference type="Gene3D" id="1.10.287.130">
    <property type="match status" value="1"/>
</dbReference>
<dbReference type="RefSeq" id="WP_188952143.1">
    <property type="nucleotide sequence ID" value="NZ_BMIB01000002.1"/>
</dbReference>
<keyword evidence="6" id="KW-0902">Two-component regulatory system</keyword>
<dbReference type="GO" id="GO:0000155">
    <property type="term" value="F:phosphorelay sensor kinase activity"/>
    <property type="evidence" value="ECO:0007669"/>
    <property type="project" value="InterPro"/>
</dbReference>
<evidence type="ECO:0000256" key="3">
    <source>
        <dbReference type="ARBA" id="ARBA00022553"/>
    </source>
</evidence>
<dbReference type="InterPro" id="IPR036890">
    <property type="entry name" value="HATPase_C_sf"/>
</dbReference>
<protein>
    <recommendedName>
        <fullName evidence="2">histidine kinase</fullName>
        <ecNumber evidence="2">2.7.13.3</ecNumber>
    </recommendedName>
</protein>
<dbReference type="Pfam" id="PF02518">
    <property type="entry name" value="HATPase_c"/>
    <property type="match status" value="1"/>
</dbReference>
<accession>A0A917MVW0</accession>
<keyword evidence="3" id="KW-0597">Phosphoprotein</keyword>
<comment type="caution">
    <text evidence="8">The sequence shown here is derived from an EMBL/GenBank/DDBJ whole genome shotgun (WGS) entry which is preliminary data.</text>
</comment>
<name>A0A917MVW0_9BACT</name>
<sequence>MDVKFVNILSHELRSPLTTVQTSAEILDYLLSSDIMDTGVMKKHARRIMDEVADMALLLEKVLAMSRLQNSQTGFSPTMADPVSFLGEVLERSFLHGRHAEKILFSVKGEPRPALIDPFMLTHIVNGLIDNAFKYSCNHINYSTPKLRLSFQPSLWRIIVLDTGIGITSADKKNLFNSFARGSNVGHIQGTGLGLEIIKYFVRCHKGIIHIKSIEGKGTVVVVDLPY</sequence>
<dbReference type="AlphaFoldDB" id="A0A917MVW0"/>
<dbReference type="SUPFAM" id="SSF55874">
    <property type="entry name" value="ATPase domain of HSP90 chaperone/DNA topoisomerase II/histidine kinase"/>
    <property type="match status" value="1"/>
</dbReference>
<reference evidence="8" key="2">
    <citation type="submission" date="2020-09" db="EMBL/GenBank/DDBJ databases">
        <authorList>
            <person name="Sun Q."/>
            <person name="Zhou Y."/>
        </authorList>
    </citation>
    <scope>NUCLEOTIDE SEQUENCE</scope>
    <source>
        <strain evidence="8">CGMCC 1.15290</strain>
    </source>
</reference>
<dbReference type="Pfam" id="PF00512">
    <property type="entry name" value="HisKA"/>
    <property type="match status" value="1"/>
</dbReference>
<comment type="catalytic activity">
    <reaction evidence="1">
        <text>ATP + protein L-histidine = ADP + protein N-phospho-L-histidine.</text>
        <dbReference type="EC" id="2.7.13.3"/>
    </reaction>
</comment>
<proteinExistence type="predicted"/>
<dbReference type="PANTHER" id="PTHR43711:SF26">
    <property type="entry name" value="SENSOR HISTIDINE KINASE RCSC"/>
    <property type="match status" value="1"/>
</dbReference>
<dbReference type="PANTHER" id="PTHR43711">
    <property type="entry name" value="TWO-COMPONENT HISTIDINE KINASE"/>
    <property type="match status" value="1"/>
</dbReference>
<dbReference type="CDD" id="cd00082">
    <property type="entry name" value="HisKA"/>
    <property type="match status" value="1"/>
</dbReference>
<evidence type="ECO:0000256" key="1">
    <source>
        <dbReference type="ARBA" id="ARBA00000085"/>
    </source>
</evidence>
<dbReference type="EMBL" id="BMIB01000002">
    <property type="protein sequence ID" value="GGH67446.1"/>
    <property type="molecule type" value="Genomic_DNA"/>
</dbReference>
<dbReference type="InterPro" id="IPR003594">
    <property type="entry name" value="HATPase_dom"/>
</dbReference>
<dbReference type="InterPro" id="IPR003661">
    <property type="entry name" value="HisK_dim/P_dom"/>
</dbReference>
<evidence type="ECO:0000256" key="4">
    <source>
        <dbReference type="ARBA" id="ARBA00022679"/>
    </source>
</evidence>
<evidence type="ECO:0000259" key="7">
    <source>
        <dbReference type="PROSITE" id="PS50109"/>
    </source>
</evidence>
<reference evidence="8" key="1">
    <citation type="journal article" date="2014" name="Int. J. Syst. Evol. Microbiol.">
        <title>Complete genome sequence of Corynebacterium casei LMG S-19264T (=DSM 44701T), isolated from a smear-ripened cheese.</title>
        <authorList>
            <consortium name="US DOE Joint Genome Institute (JGI-PGF)"/>
            <person name="Walter F."/>
            <person name="Albersmeier A."/>
            <person name="Kalinowski J."/>
            <person name="Ruckert C."/>
        </authorList>
    </citation>
    <scope>NUCLEOTIDE SEQUENCE</scope>
    <source>
        <strain evidence="8">CGMCC 1.15290</strain>
    </source>
</reference>
<dbReference type="Proteomes" id="UP000627292">
    <property type="component" value="Unassembled WGS sequence"/>
</dbReference>
<evidence type="ECO:0000256" key="2">
    <source>
        <dbReference type="ARBA" id="ARBA00012438"/>
    </source>
</evidence>
<dbReference type="InterPro" id="IPR005467">
    <property type="entry name" value="His_kinase_dom"/>
</dbReference>
<keyword evidence="9" id="KW-1185">Reference proteome</keyword>
<dbReference type="InterPro" id="IPR050736">
    <property type="entry name" value="Sensor_HK_Regulatory"/>
</dbReference>
<gene>
    <name evidence="8" type="ORF">GCM10011379_22740</name>
</gene>
<evidence type="ECO:0000313" key="9">
    <source>
        <dbReference type="Proteomes" id="UP000627292"/>
    </source>
</evidence>
<dbReference type="InterPro" id="IPR036097">
    <property type="entry name" value="HisK_dim/P_sf"/>
</dbReference>
<dbReference type="SMART" id="SM00388">
    <property type="entry name" value="HisKA"/>
    <property type="match status" value="1"/>
</dbReference>
<dbReference type="Gene3D" id="3.30.565.10">
    <property type="entry name" value="Histidine kinase-like ATPase, C-terminal domain"/>
    <property type="match status" value="1"/>
</dbReference>
<dbReference type="PROSITE" id="PS50109">
    <property type="entry name" value="HIS_KIN"/>
    <property type="match status" value="1"/>
</dbReference>
<evidence type="ECO:0000256" key="5">
    <source>
        <dbReference type="ARBA" id="ARBA00022777"/>
    </source>
</evidence>
<dbReference type="InterPro" id="IPR004358">
    <property type="entry name" value="Sig_transdc_His_kin-like_C"/>
</dbReference>
<feature type="domain" description="Histidine kinase" evidence="7">
    <location>
        <begin position="8"/>
        <end position="227"/>
    </location>
</feature>
<evidence type="ECO:0000256" key="6">
    <source>
        <dbReference type="ARBA" id="ARBA00023012"/>
    </source>
</evidence>
<organism evidence="8 9">
    <name type="scientific">Filimonas zeae</name>
    <dbReference type="NCBI Taxonomy" id="1737353"/>
    <lineage>
        <taxon>Bacteria</taxon>
        <taxon>Pseudomonadati</taxon>
        <taxon>Bacteroidota</taxon>
        <taxon>Chitinophagia</taxon>
        <taxon>Chitinophagales</taxon>
        <taxon>Chitinophagaceae</taxon>
        <taxon>Filimonas</taxon>
    </lineage>
</organism>
<evidence type="ECO:0000313" key="8">
    <source>
        <dbReference type="EMBL" id="GGH67446.1"/>
    </source>
</evidence>
<dbReference type="SMART" id="SM00387">
    <property type="entry name" value="HATPase_c"/>
    <property type="match status" value="1"/>
</dbReference>
<keyword evidence="4" id="KW-0808">Transferase</keyword>